<name>A0ACC2ASH5_DIPCM</name>
<keyword evidence="2" id="KW-1185">Reference proteome</keyword>
<organism evidence="1 2">
    <name type="scientific">Diphasiastrum complanatum</name>
    <name type="common">Issler's clubmoss</name>
    <name type="synonym">Lycopodium complanatum</name>
    <dbReference type="NCBI Taxonomy" id="34168"/>
    <lineage>
        <taxon>Eukaryota</taxon>
        <taxon>Viridiplantae</taxon>
        <taxon>Streptophyta</taxon>
        <taxon>Embryophyta</taxon>
        <taxon>Tracheophyta</taxon>
        <taxon>Lycopodiopsida</taxon>
        <taxon>Lycopodiales</taxon>
        <taxon>Lycopodiaceae</taxon>
        <taxon>Lycopodioideae</taxon>
        <taxon>Diphasiastrum</taxon>
    </lineage>
</organism>
<evidence type="ECO:0000313" key="1">
    <source>
        <dbReference type="EMBL" id="KAJ7519984.1"/>
    </source>
</evidence>
<evidence type="ECO:0000313" key="2">
    <source>
        <dbReference type="Proteomes" id="UP001162992"/>
    </source>
</evidence>
<dbReference type="Proteomes" id="UP001162992">
    <property type="component" value="Chromosome 20"/>
</dbReference>
<comment type="caution">
    <text evidence="1">The sequence shown here is derived from an EMBL/GenBank/DDBJ whole genome shotgun (WGS) entry which is preliminary data.</text>
</comment>
<proteinExistence type="predicted"/>
<dbReference type="EMBL" id="CM055111">
    <property type="protein sequence ID" value="KAJ7519984.1"/>
    <property type="molecule type" value="Genomic_DNA"/>
</dbReference>
<reference evidence="2" key="1">
    <citation type="journal article" date="2024" name="Proc. Natl. Acad. Sci. U.S.A.">
        <title>Extraordinary preservation of gene collinearity over three hundred million years revealed in homosporous lycophytes.</title>
        <authorList>
            <person name="Li C."/>
            <person name="Wickell D."/>
            <person name="Kuo L.Y."/>
            <person name="Chen X."/>
            <person name="Nie B."/>
            <person name="Liao X."/>
            <person name="Peng D."/>
            <person name="Ji J."/>
            <person name="Jenkins J."/>
            <person name="Williams M."/>
            <person name="Shu S."/>
            <person name="Plott C."/>
            <person name="Barry K."/>
            <person name="Rajasekar S."/>
            <person name="Grimwood J."/>
            <person name="Han X."/>
            <person name="Sun S."/>
            <person name="Hou Z."/>
            <person name="He W."/>
            <person name="Dai G."/>
            <person name="Sun C."/>
            <person name="Schmutz J."/>
            <person name="Leebens-Mack J.H."/>
            <person name="Li F.W."/>
            <person name="Wang L."/>
        </authorList>
    </citation>
    <scope>NUCLEOTIDE SEQUENCE [LARGE SCALE GENOMIC DNA]</scope>
    <source>
        <strain evidence="2">cv. PW_Plant_1</strain>
    </source>
</reference>
<accession>A0ACC2ASH5</accession>
<gene>
    <name evidence="1" type="ORF">O6H91_20G062400</name>
</gene>
<protein>
    <submittedName>
        <fullName evidence="1">Uncharacterized protein</fullName>
    </submittedName>
</protein>
<sequence length="598" mass="66829">MEEVRIPLLSRHSSDCNGVSSDPIAGDGGSFATNGRTSCYGGTEHVVSLEAESQNGHADYRLEIQEQDHRSSLEGRAVPAYQNSSSDTFSDQGPGLPIGTQRFSYPPIANDHLQNVISCLGEQPCIGPQPSVDPFRNSTPNIVGLYAWTKIILCAPLLVARVLLVVVLMCIGFVSTKLALARWKQKKSAMPKWRCNVMGVTRLCARGILFCFGFHWIRRIGRPAHREIAPIFVSNHVSYVDPIFYFYELFPSFVSSSSHNDIFLVGTIIKAMQVILVDRLSPDSRKDAANEIKRRASCNDFPPVLLFPEGTTTNGRAVISFKLGAFVPGFPIQPVVVRYPHVHHDPSWGNISLWKLVPRMLTQFHNFMEVEYLPIIYPSEAESQHPIEFAEKVRYEMATVLNVPETEHTYGDLMLLTKASELKLIPATSSMVEMGRVGKIFHLTTSEVKDYLNHFVAMGPNKRGFVTKGKFLETIDLPDCEFSNNIFLVFDKLKRGYFNFREFVGVLGFISKNTAFDGLVTSAFEACDTDRDGCLSRSEVEQSLRTIFPQVSGGWVEKIHSRLGSVGNDVVTYENFRTSLSKNPELFLIFTAAACMLQ</sequence>